<evidence type="ECO:0000313" key="3">
    <source>
        <dbReference type="Proteomes" id="UP001552299"/>
    </source>
</evidence>
<comment type="caution">
    <text evidence="2">The sequence shown here is derived from an EMBL/GenBank/DDBJ whole genome shotgun (WGS) entry which is preliminary data.</text>
</comment>
<feature type="compositionally biased region" description="Basic and acidic residues" evidence="1">
    <location>
        <begin position="181"/>
        <end position="202"/>
    </location>
</feature>
<reference evidence="2 3" key="1">
    <citation type="journal article" date="2024" name="Plant Biotechnol. J.">
        <title>Dendrobium thyrsiflorum genome and its molecular insights into genes involved in important horticultural traits.</title>
        <authorList>
            <person name="Chen B."/>
            <person name="Wang J.Y."/>
            <person name="Zheng P.J."/>
            <person name="Li K.L."/>
            <person name="Liang Y.M."/>
            <person name="Chen X.F."/>
            <person name="Zhang C."/>
            <person name="Zhao X."/>
            <person name="He X."/>
            <person name="Zhang G.Q."/>
            <person name="Liu Z.J."/>
            <person name="Xu Q."/>
        </authorList>
    </citation>
    <scope>NUCLEOTIDE SEQUENCE [LARGE SCALE GENOMIC DNA]</scope>
    <source>
        <strain evidence="2">GZMU011</strain>
    </source>
</reference>
<accession>A0ABD0U614</accession>
<feature type="compositionally biased region" description="Basic and acidic residues" evidence="1">
    <location>
        <begin position="217"/>
        <end position="226"/>
    </location>
</feature>
<organism evidence="2 3">
    <name type="scientific">Dendrobium thyrsiflorum</name>
    <name type="common">Pinecone-like raceme dendrobium</name>
    <name type="synonym">Orchid</name>
    <dbReference type="NCBI Taxonomy" id="117978"/>
    <lineage>
        <taxon>Eukaryota</taxon>
        <taxon>Viridiplantae</taxon>
        <taxon>Streptophyta</taxon>
        <taxon>Embryophyta</taxon>
        <taxon>Tracheophyta</taxon>
        <taxon>Spermatophyta</taxon>
        <taxon>Magnoliopsida</taxon>
        <taxon>Liliopsida</taxon>
        <taxon>Asparagales</taxon>
        <taxon>Orchidaceae</taxon>
        <taxon>Epidendroideae</taxon>
        <taxon>Malaxideae</taxon>
        <taxon>Dendrobiinae</taxon>
        <taxon>Dendrobium</taxon>
    </lineage>
</organism>
<keyword evidence="3" id="KW-1185">Reference proteome</keyword>
<dbReference type="AlphaFoldDB" id="A0ABD0U614"/>
<feature type="compositionally biased region" description="Basic and acidic residues" evidence="1">
    <location>
        <begin position="109"/>
        <end position="119"/>
    </location>
</feature>
<proteinExistence type="predicted"/>
<sequence>MQKPNLTANQSCRITGFGRKSARKGEGYLHSQRAHVVASDQSVVASDPTGRKVIVGAKPKKRAIGREYLHSNKLPFCFQSNVVASEPTGRESCRRSGVEQPRNGRRSTRKEESYPRSDRAPVVGSDRNVLTSDPTARECRRRSQVEQPRNGRRSVRKVELPHSKRAPMLLPIKNVATSDPTGRKVVEGAESKQRRRSTRGEEFCEQEANASIPQSFKDAELRSCQA</sequence>
<dbReference type="EMBL" id="JANQDX010000017">
    <property type="protein sequence ID" value="KAL0907655.1"/>
    <property type="molecule type" value="Genomic_DNA"/>
</dbReference>
<gene>
    <name evidence="2" type="ORF">M5K25_022075</name>
</gene>
<feature type="compositionally biased region" description="Basic and acidic residues" evidence="1">
    <location>
        <begin position="135"/>
        <end position="144"/>
    </location>
</feature>
<feature type="region of interest" description="Disordered" evidence="1">
    <location>
        <begin position="87"/>
        <end position="226"/>
    </location>
</feature>
<protein>
    <submittedName>
        <fullName evidence="2">Uncharacterized protein</fullName>
    </submittedName>
</protein>
<name>A0ABD0U614_DENTH</name>
<dbReference type="Proteomes" id="UP001552299">
    <property type="component" value="Unassembled WGS sequence"/>
</dbReference>
<evidence type="ECO:0000256" key="1">
    <source>
        <dbReference type="SAM" id="MobiDB-lite"/>
    </source>
</evidence>
<feature type="compositionally biased region" description="Basic and acidic residues" evidence="1">
    <location>
        <begin position="88"/>
        <end position="97"/>
    </location>
</feature>
<evidence type="ECO:0000313" key="2">
    <source>
        <dbReference type="EMBL" id="KAL0907655.1"/>
    </source>
</evidence>